<dbReference type="Gene3D" id="3.60.10.10">
    <property type="entry name" value="Endonuclease/exonuclease/phosphatase"/>
    <property type="match status" value="1"/>
</dbReference>
<evidence type="ECO:0008006" key="3">
    <source>
        <dbReference type="Google" id="ProtNLM"/>
    </source>
</evidence>
<dbReference type="PANTHER" id="PTHR47510:SF3">
    <property type="entry name" value="ENDO_EXONUCLEASE_PHOSPHATASE DOMAIN-CONTAINING PROTEIN"/>
    <property type="match status" value="1"/>
</dbReference>
<accession>A0A2J7PDZ1</accession>
<dbReference type="Proteomes" id="UP000235965">
    <property type="component" value="Unassembled WGS sequence"/>
</dbReference>
<evidence type="ECO:0000313" key="1">
    <source>
        <dbReference type="EMBL" id="PNF14547.1"/>
    </source>
</evidence>
<dbReference type="SUPFAM" id="SSF56219">
    <property type="entry name" value="DNase I-like"/>
    <property type="match status" value="1"/>
</dbReference>
<dbReference type="PANTHER" id="PTHR47510">
    <property type="entry name" value="REVERSE TRANSCRIPTASE DOMAIN-CONTAINING PROTEIN"/>
    <property type="match status" value="1"/>
</dbReference>
<reference evidence="1 2" key="1">
    <citation type="submission" date="2017-12" db="EMBL/GenBank/DDBJ databases">
        <title>Hemimetabolous genomes reveal molecular basis of termite eusociality.</title>
        <authorList>
            <person name="Harrison M.C."/>
            <person name="Jongepier E."/>
            <person name="Robertson H.M."/>
            <person name="Arning N."/>
            <person name="Bitard-Feildel T."/>
            <person name="Chao H."/>
            <person name="Childers C.P."/>
            <person name="Dinh H."/>
            <person name="Doddapaneni H."/>
            <person name="Dugan S."/>
            <person name="Gowin J."/>
            <person name="Greiner C."/>
            <person name="Han Y."/>
            <person name="Hu H."/>
            <person name="Hughes D.S.T."/>
            <person name="Huylmans A.-K."/>
            <person name="Kemena C."/>
            <person name="Kremer L.P.M."/>
            <person name="Lee S.L."/>
            <person name="Lopez-Ezquerra A."/>
            <person name="Mallet L."/>
            <person name="Monroy-Kuhn J.M."/>
            <person name="Moser A."/>
            <person name="Murali S.C."/>
            <person name="Muzny D.M."/>
            <person name="Otani S."/>
            <person name="Piulachs M.-D."/>
            <person name="Poelchau M."/>
            <person name="Qu J."/>
            <person name="Schaub F."/>
            <person name="Wada-Katsumata A."/>
            <person name="Worley K.C."/>
            <person name="Xie Q."/>
            <person name="Ylla G."/>
            <person name="Poulsen M."/>
            <person name="Gibbs R.A."/>
            <person name="Schal C."/>
            <person name="Richards S."/>
            <person name="Belles X."/>
            <person name="Korb J."/>
            <person name="Bornberg-Bauer E."/>
        </authorList>
    </citation>
    <scope>NUCLEOTIDE SEQUENCE [LARGE SCALE GENOMIC DNA]</scope>
    <source>
        <tissue evidence="1">Whole body</tissue>
    </source>
</reference>
<gene>
    <name evidence="1" type="ORF">B7P43_G15037</name>
</gene>
<dbReference type="InterPro" id="IPR036691">
    <property type="entry name" value="Endo/exonu/phosph_ase_sf"/>
</dbReference>
<proteinExistence type="predicted"/>
<dbReference type="AlphaFoldDB" id="A0A2J7PDZ1"/>
<keyword evidence="2" id="KW-1185">Reference proteome</keyword>
<evidence type="ECO:0000313" key="2">
    <source>
        <dbReference type="Proteomes" id="UP000235965"/>
    </source>
</evidence>
<comment type="caution">
    <text evidence="1">The sequence shown here is derived from an EMBL/GenBank/DDBJ whole genome shotgun (WGS) entry which is preliminary data.</text>
</comment>
<name>A0A2J7PDZ1_9NEOP</name>
<dbReference type="STRING" id="105785.A0A2J7PDZ1"/>
<organism evidence="1 2">
    <name type="scientific">Cryptotermes secundus</name>
    <dbReference type="NCBI Taxonomy" id="105785"/>
    <lineage>
        <taxon>Eukaryota</taxon>
        <taxon>Metazoa</taxon>
        <taxon>Ecdysozoa</taxon>
        <taxon>Arthropoda</taxon>
        <taxon>Hexapoda</taxon>
        <taxon>Insecta</taxon>
        <taxon>Pterygota</taxon>
        <taxon>Neoptera</taxon>
        <taxon>Polyneoptera</taxon>
        <taxon>Dictyoptera</taxon>
        <taxon>Blattodea</taxon>
        <taxon>Blattoidea</taxon>
        <taxon>Termitoidae</taxon>
        <taxon>Kalotermitidae</taxon>
        <taxon>Cryptotermitinae</taxon>
        <taxon>Cryptotermes</taxon>
    </lineage>
</organism>
<protein>
    <recommendedName>
        <fullName evidence="3">Endonuclease/exonuclease/phosphatase domain-containing protein</fullName>
    </recommendedName>
</protein>
<dbReference type="EMBL" id="NEVH01026122">
    <property type="protein sequence ID" value="PNF14547.1"/>
    <property type="molecule type" value="Genomic_DNA"/>
</dbReference>
<sequence length="602" mass="70973">MVWLQADKQKYNRLAKELKKLTYKIKNDSIPEYLRGLAPTEATNYSLWKATRKMKQPKLHIPPIRKRDNTWARTDLQKATTFAEQLRSIYKQLETPFLMAFPINKTTQREVETIIRHGISLKKAPGYDLITGKILKNCPTKDSKRIMSAVKRVEFVSDRIPYVILKGHWCDIIVMNVHAPTEDKIDDIKVRFYEELEHVFNKFPKYPMKILLGDFNAKVGREDIFKPTIWQESLHEISSDNEVRVVNFAKSKSLTVKCTMFPHHNIHKFTWTSPDGKIHNQIDHILIDRRRHSSILDVRSFRAADLHRVHMERFNLKKLNEVEGKELYCVEISNRFTALEHLETEVDLNKAWETIRENIKMSAKESLGYYEPKKHKPWFDEGCSELLDQRKQAKLQWVQDPRELNGDNLNNIRRETSRHFRNKKREYLKDKLDELKMNSENKNIRDLYRGINDFKRGYQPSSYLVKDENGDLLADSHNILNRWRNYFSQLLNVHRVSAVRQTEIHTAESLVPDPSPFEFESAIAKWKRYKSPGSVQIPAELIQAGGEVLHSKIHNLIDSIWHKGNEMAIVTYKQPYHSESLKALYAKDYNPVSYVRYFQMNL</sequence>
<dbReference type="InParanoid" id="A0A2J7PDZ1"/>